<sequence>MNYPRVRWDRSANAASIDLGESSGPRRGLPVEDGDGNVVAVLRFSPEGELVEVELLEADVQLPKIFRD</sequence>
<evidence type="ECO:0000313" key="2">
    <source>
        <dbReference type="Proteomes" id="UP000305546"/>
    </source>
</evidence>
<name>A0A5C4LYR4_9PSEU</name>
<protein>
    <submittedName>
        <fullName evidence="1">DUF2283 domain-containing protein</fullName>
    </submittedName>
</protein>
<comment type="caution">
    <text evidence="1">The sequence shown here is derived from an EMBL/GenBank/DDBJ whole genome shotgun (WGS) entry which is preliminary data.</text>
</comment>
<gene>
    <name evidence="1" type="ORF">FG385_22045</name>
</gene>
<accession>A0A5C4LYR4</accession>
<keyword evidence="2" id="KW-1185">Reference proteome</keyword>
<dbReference type="EMBL" id="VDFW01000020">
    <property type="protein sequence ID" value="TNC23418.1"/>
    <property type="molecule type" value="Genomic_DNA"/>
</dbReference>
<dbReference type="RefSeq" id="WP_139098662.1">
    <property type="nucleotide sequence ID" value="NZ_VDFW01000020.1"/>
</dbReference>
<proteinExistence type="predicted"/>
<evidence type="ECO:0000313" key="1">
    <source>
        <dbReference type="EMBL" id="TNC23418.1"/>
    </source>
</evidence>
<organism evidence="1 2">
    <name type="scientific">Amycolatopsis alkalitolerans</name>
    <dbReference type="NCBI Taxonomy" id="2547244"/>
    <lineage>
        <taxon>Bacteria</taxon>
        <taxon>Bacillati</taxon>
        <taxon>Actinomycetota</taxon>
        <taxon>Actinomycetes</taxon>
        <taxon>Pseudonocardiales</taxon>
        <taxon>Pseudonocardiaceae</taxon>
        <taxon>Amycolatopsis</taxon>
    </lineage>
</organism>
<dbReference type="OrthoDB" id="2911799at2"/>
<dbReference type="Proteomes" id="UP000305546">
    <property type="component" value="Unassembled WGS sequence"/>
</dbReference>
<dbReference type="AlphaFoldDB" id="A0A5C4LYR4"/>
<reference evidence="1 2" key="1">
    <citation type="submission" date="2019-06" db="EMBL/GenBank/DDBJ databases">
        <title>Amycolatopsis alkalitolerans sp. nov., isolated from Gastrodia elata Blume.</title>
        <authorList>
            <person name="Narsing Rao M.P."/>
            <person name="Li W.J."/>
        </authorList>
    </citation>
    <scope>NUCLEOTIDE SEQUENCE [LARGE SCALE GENOMIC DNA]</scope>
    <source>
        <strain evidence="1 2">SYSUP0005</strain>
    </source>
</reference>